<sequence>MAASIYLKIYPTDQKGSFFKGNSQVKTHKEWIEIFDLSHSFTQPVSSATRSSELGPSARCNHEGLEFKKYNDNASDNLIKACWIGQCLDAQICIYRSLGEASPVYKNNKSMMISMKKAYISDYTIEPTAEDGGTETVKLVYNYIQYAFAELDFSKGKLKSARQSIDWDWTTNEVTEKTPTW</sequence>
<evidence type="ECO:0008006" key="3">
    <source>
        <dbReference type="Google" id="ProtNLM"/>
    </source>
</evidence>
<dbReference type="SUPFAM" id="SSF141452">
    <property type="entry name" value="Hcp1-like"/>
    <property type="match status" value="1"/>
</dbReference>
<reference evidence="1 2" key="1">
    <citation type="submission" date="2016-10" db="EMBL/GenBank/DDBJ databases">
        <authorList>
            <person name="de Groot N.N."/>
        </authorList>
    </citation>
    <scope>NUCLEOTIDE SEQUENCE [LARGE SCALE GENOMIC DNA]</scope>
    <source>
        <strain evidence="1">MBHS1</strain>
    </source>
</reference>
<dbReference type="EMBL" id="FMSV02000530">
    <property type="protein sequence ID" value="SEH07402.1"/>
    <property type="molecule type" value="Genomic_DNA"/>
</dbReference>
<keyword evidence="2" id="KW-1185">Reference proteome</keyword>
<dbReference type="PANTHER" id="PTHR36152">
    <property type="entry name" value="CYTOPLASMIC PROTEIN-RELATED"/>
    <property type="match status" value="1"/>
</dbReference>
<dbReference type="RefSeq" id="WP_103921054.1">
    <property type="nucleotide sequence ID" value="NZ_FMSV02000530.1"/>
</dbReference>
<dbReference type="Proteomes" id="UP000236724">
    <property type="component" value="Unassembled WGS sequence"/>
</dbReference>
<dbReference type="InterPro" id="IPR036624">
    <property type="entry name" value="Hcp1-lik_sf"/>
</dbReference>
<dbReference type="InterPro" id="IPR053165">
    <property type="entry name" value="HSI-I_assembly_Hcp1"/>
</dbReference>
<accession>A0A1H6FBD4</accession>
<dbReference type="Gene3D" id="2.30.110.20">
    <property type="entry name" value="Hcp1-like"/>
    <property type="match status" value="1"/>
</dbReference>
<dbReference type="PANTHER" id="PTHR36152:SF1">
    <property type="entry name" value="UBIQUITIN-LIKE DOMAIN-CONTAINING PROTEIN"/>
    <property type="match status" value="1"/>
</dbReference>
<organism evidence="1 2">
    <name type="scientific">Candidatus Venteria ishoeyi</name>
    <dbReference type="NCBI Taxonomy" id="1899563"/>
    <lineage>
        <taxon>Bacteria</taxon>
        <taxon>Pseudomonadati</taxon>
        <taxon>Pseudomonadota</taxon>
        <taxon>Gammaproteobacteria</taxon>
        <taxon>Thiotrichales</taxon>
        <taxon>Thiotrichaceae</taxon>
        <taxon>Venteria</taxon>
    </lineage>
</organism>
<evidence type="ECO:0000313" key="1">
    <source>
        <dbReference type="EMBL" id="SEH07402.1"/>
    </source>
</evidence>
<evidence type="ECO:0000313" key="2">
    <source>
        <dbReference type="Proteomes" id="UP000236724"/>
    </source>
</evidence>
<dbReference type="OrthoDB" id="5066999at2"/>
<name>A0A1H6FBD4_9GAMM</name>
<dbReference type="AlphaFoldDB" id="A0A1H6FBD4"/>
<protein>
    <recommendedName>
        <fullName evidence="3">Major exported protein</fullName>
    </recommendedName>
</protein>
<gene>
    <name evidence="1" type="ORF">MBHS_03277</name>
</gene>
<dbReference type="InterPro" id="IPR008514">
    <property type="entry name" value="T6SS_Hcp"/>
</dbReference>
<dbReference type="Pfam" id="PF05638">
    <property type="entry name" value="T6SS_HCP"/>
    <property type="match status" value="1"/>
</dbReference>
<proteinExistence type="predicted"/>